<dbReference type="InterPro" id="IPR053135">
    <property type="entry name" value="AKR2_Oxidoreductase"/>
</dbReference>
<dbReference type="EMBL" id="VSSQ01086684">
    <property type="protein sequence ID" value="MPN33926.1"/>
    <property type="molecule type" value="Genomic_DNA"/>
</dbReference>
<dbReference type="PROSITE" id="PS51257">
    <property type="entry name" value="PROKAR_LIPOPROTEIN"/>
    <property type="match status" value="1"/>
</dbReference>
<dbReference type="InterPro" id="IPR036812">
    <property type="entry name" value="NAD(P)_OxRdtase_dom_sf"/>
</dbReference>
<name>A0A645H606_9ZZZZ</name>
<sequence length="114" mass="13052">MVYRSFGKTGVLLSSLGFGCMRLPVLEGDISRINEKEAVRLIRYGIDRGINYIDTAYPYHGTNSEPFLAKALSGGYRDRINLATKLPSWLVHTREDMDRYLNEQLKRANVKKKI</sequence>
<accession>A0A645H606</accession>
<organism evidence="2">
    <name type="scientific">bioreactor metagenome</name>
    <dbReference type="NCBI Taxonomy" id="1076179"/>
    <lineage>
        <taxon>unclassified sequences</taxon>
        <taxon>metagenomes</taxon>
        <taxon>ecological metagenomes</taxon>
    </lineage>
</organism>
<evidence type="ECO:0000313" key="2">
    <source>
        <dbReference type="EMBL" id="MPN33926.1"/>
    </source>
</evidence>
<evidence type="ECO:0000259" key="1">
    <source>
        <dbReference type="Pfam" id="PF00248"/>
    </source>
</evidence>
<proteinExistence type="predicted"/>
<protein>
    <recommendedName>
        <fullName evidence="1">NADP-dependent oxidoreductase domain-containing protein</fullName>
    </recommendedName>
</protein>
<dbReference type="SUPFAM" id="SSF51430">
    <property type="entry name" value="NAD(P)-linked oxidoreductase"/>
    <property type="match status" value="1"/>
</dbReference>
<dbReference type="InterPro" id="IPR023210">
    <property type="entry name" value="NADP_OxRdtase_dom"/>
</dbReference>
<reference evidence="2" key="1">
    <citation type="submission" date="2019-08" db="EMBL/GenBank/DDBJ databases">
        <authorList>
            <person name="Kucharzyk K."/>
            <person name="Murdoch R.W."/>
            <person name="Higgins S."/>
            <person name="Loffler F."/>
        </authorList>
    </citation>
    <scope>NUCLEOTIDE SEQUENCE</scope>
</reference>
<feature type="domain" description="NADP-dependent oxidoreductase" evidence="1">
    <location>
        <begin position="16"/>
        <end position="111"/>
    </location>
</feature>
<dbReference type="AlphaFoldDB" id="A0A645H606"/>
<dbReference type="Gene3D" id="3.20.20.100">
    <property type="entry name" value="NADP-dependent oxidoreductase domain"/>
    <property type="match status" value="1"/>
</dbReference>
<dbReference type="PANTHER" id="PTHR43312:SF2">
    <property type="entry name" value="OXIDOREDUCTASE"/>
    <property type="match status" value="1"/>
</dbReference>
<dbReference type="Pfam" id="PF00248">
    <property type="entry name" value="Aldo_ket_red"/>
    <property type="match status" value="1"/>
</dbReference>
<comment type="caution">
    <text evidence="2">The sequence shown here is derived from an EMBL/GenBank/DDBJ whole genome shotgun (WGS) entry which is preliminary data.</text>
</comment>
<gene>
    <name evidence="2" type="ORF">SDC9_181418</name>
</gene>
<dbReference type="PANTHER" id="PTHR43312">
    <property type="entry name" value="D-THREO-ALDOSE 1-DEHYDROGENASE"/>
    <property type="match status" value="1"/>
</dbReference>